<dbReference type="InterPro" id="IPR003680">
    <property type="entry name" value="Flavodoxin_fold"/>
</dbReference>
<reference evidence="4 5" key="1">
    <citation type="submission" date="2020-08" db="EMBL/GenBank/DDBJ databases">
        <title>Genome sequence of Leucobacter denitrificans KACC 14055T.</title>
        <authorList>
            <person name="Hyun D.-W."/>
            <person name="Bae J.-W."/>
        </authorList>
    </citation>
    <scope>NUCLEOTIDE SEQUENCE [LARGE SCALE GENOMIC DNA]</scope>
    <source>
        <strain evidence="4 5">KACC 14055</strain>
    </source>
</reference>
<protein>
    <submittedName>
        <fullName evidence="4">NAD(P)H oxidoreductase</fullName>
        <ecNumber evidence="4">1.6.99.-</ecNumber>
    </submittedName>
</protein>
<dbReference type="Proteomes" id="UP000515934">
    <property type="component" value="Chromosome"/>
</dbReference>
<keyword evidence="2 4" id="KW-0560">Oxidoreductase</keyword>
<accession>A0A7G9S7W4</accession>
<gene>
    <name evidence="4" type="ORF">H9L06_06495</name>
</gene>
<dbReference type="PANTHER" id="PTHR10204">
    <property type="entry name" value="NAD P H OXIDOREDUCTASE-RELATED"/>
    <property type="match status" value="1"/>
</dbReference>
<dbReference type="PANTHER" id="PTHR10204:SF34">
    <property type="entry name" value="NAD(P)H DEHYDROGENASE [QUINONE] 1 ISOFORM 1"/>
    <property type="match status" value="1"/>
</dbReference>
<dbReference type="Gene3D" id="3.40.50.360">
    <property type="match status" value="1"/>
</dbReference>
<proteinExistence type="inferred from homology"/>
<dbReference type="GO" id="GO:0005829">
    <property type="term" value="C:cytosol"/>
    <property type="evidence" value="ECO:0007669"/>
    <property type="project" value="TreeGrafter"/>
</dbReference>
<organism evidence="4 5">
    <name type="scientific">Leucobacter denitrificans</name>
    <dbReference type="NCBI Taxonomy" id="683042"/>
    <lineage>
        <taxon>Bacteria</taxon>
        <taxon>Bacillati</taxon>
        <taxon>Actinomycetota</taxon>
        <taxon>Actinomycetes</taxon>
        <taxon>Micrococcales</taxon>
        <taxon>Microbacteriaceae</taxon>
        <taxon>Leucobacter</taxon>
    </lineage>
</organism>
<evidence type="ECO:0000256" key="2">
    <source>
        <dbReference type="ARBA" id="ARBA00023002"/>
    </source>
</evidence>
<evidence type="ECO:0000313" key="4">
    <source>
        <dbReference type="EMBL" id="QNN63939.1"/>
    </source>
</evidence>
<keyword evidence="5" id="KW-1185">Reference proteome</keyword>
<evidence type="ECO:0000259" key="3">
    <source>
        <dbReference type="Pfam" id="PF02525"/>
    </source>
</evidence>
<dbReference type="AlphaFoldDB" id="A0A7G9S7W4"/>
<dbReference type="EMBL" id="CP060716">
    <property type="protein sequence ID" value="QNN63939.1"/>
    <property type="molecule type" value="Genomic_DNA"/>
</dbReference>
<evidence type="ECO:0000313" key="5">
    <source>
        <dbReference type="Proteomes" id="UP000515934"/>
    </source>
</evidence>
<dbReference type="InterPro" id="IPR051545">
    <property type="entry name" value="NAD(P)H_dehydrogenase_qn"/>
</dbReference>
<comment type="similarity">
    <text evidence="1">Belongs to the NAD(P)H dehydrogenase (quinone) family.</text>
</comment>
<dbReference type="KEGG" id="ldn:H9L06_06495"/>
<dbReference type="NCBIfam" id="NF007280">
    <property type="entry name" value="PRK09739.1"/>
    <property type="match status" value="1"/>
</dbReference>
<feature type="domain" description="Flavodoxin-like fold" evidence="3">
    <location>
        <begin position="1"/>
        <end position="170"/>
    </location>
</feature>
<sequence>MKTIVVWAHPREDSLTGKVASDAIDELQSLGHDLTVVDLYRSAFEPILREPDEPDWENLDKEYSPDVMEHIKEYGQADSVVFVFPVWWYSFPALMKGYVDRVWNHGYFYGGGRRIGFERVLWVALAGDTQEAFAKRNYDEMMERYLNVGIAQYCGAKHSEVEFLYNTLAEGVADMSFHVSSLRSQARRAVQRVVAFADVTSV</sequence>
<dbReference type="SUPFAM" id="SSF52218">
    <property type="entry name" value="Flavoproteins"/>
    <property type="match status" value="1"/>
</dbReference>
<dbReference type="Pfam" id="PF02525">
    <property type="entry name" value="Flavodoxin_2"/>
    <property type="match status" value="1"/>
</dbReference>
<dbReference type="EC" id="1.6.99.-" evidence="4"/>
<name>A0A7G9S7W4_9MICO</name>
<dbReference type="GO" id="GO:0003955">
    <property type="term" value="F:NAD(P)H dehydrogenase (quinone) activity"/>
    <property type="evidence" value="ECO:0007669"/>
    <property type="project" value="TreeGrafter"/>
</dbReference>
<dbReference type="InterPro" id="IPR029039">
    <property type="entry name" value="Flavoprotein-like_sf"/>
</dbReference>
<evidence type="ECO:0000256" key="1">
    <source>
        <dbReference type="ARBA" id="ARBA00006252"/>
    </source>
</evidence>